<dbReference type="GO" id="GO:0016020">
    <property type="term" value="C:membrane"/>
    <property type="evidence" value="ECO:0007669"/>
    <property type="project" value="InterPro"/>
</dbReference>
<dbReference type="InterPro" id="IPR036734">
    <property type="entry name" value="Neur_chan_lig-bd_sf"/>
</dbReference>
<comment type="caution">
    <text evidence="3">The sequence shown here is derived from an EMBL/GenBank/DDBJ whole genome shotgun (WGS) entry which is preliminary data.</text>
</comment>
<dbReference type="OrthoDB" id="8890589at2759"/>
<keyword evidence="1" id="KW-0472">Membrane</keyword>
<dbReference type="Gene3D" id="2.70.170.10">
    <property type="entry name" value="Neurotransmitter-gated ion-channel ligand-binding domain"/>
    <property type="match status" value="1"/>
</dbReference>
<accession>A0A3S3QVC8</accession>
<feature type="domain" description="Neurotransmitter-gated ion-channel ligand-binding" evidence="2">
    <location>
        <begin position="52"/>
        <end position="122"/>
    </location>
</feature>
<gene>
    <name evidence="3" type="ORF">B4U79_06350</name>
</gene>
<dbReference type="Proteomes" id="UP000285301">
    <property type="component" value="Unassembled WGS sequence"/>
</dbReference>
<evidence type="ECO:0000313" key="4">
    <source>
        <dbReference type="Proteomes" id="UP000285301"/>
    </source>
</evidence>
<dbReference type="STRING" id="1965070.A0A3S3QVC8"/>
<dbReference type="AlphaFoldDB" id="A0A3S3QVC8"/>
<keyword evidence="1" id="KW-1133">Transmembrane helix</keyword>
<dbReference type="InterPro" id="IPR006202">
    <property type="entry name" value="Neur_chan_lig-bd"/>
</dbReference>
<dbReference type="GO" id="GO:0005230">
    <property type="term" value="F:extracellular ligand-gated monoatomic ion channel activity"/>
    <property type="evidence" value="ECO:0007669"/>
    <property type="project" value="InterPro"/>
</dbReference>
<organism evidence="3 4">
    <name type="scientific">Dinothrombium tinctorium</name>
    <dbReference type="NCBI Taxonomy" id="1965070"/>
    <lineage>
        <taxon>Eukaryota</taxon>
        <taxon>Metazoa</taxon>
        <taxon>Ecdysozoa</taxon>
        <taxon>Arthropoda</taxon>
        <taxon>Chelicerata</taxon>
        <taxon>Arachnida</taxon>
        <taxon>Acari</taxon>
        <taxon>Acariformes</taxon>
        <taxon>Trombidiformes</taxon>
        <taxon>Prostigmata</taxon>
        <taxon>Anystina</taxon>
        <taxon>Parasitengona</taxon>
        <taxon>Trombidioidea</taxon>
        <taxon>Trombidiidae</taxon>
        <taxon>Dinothrombium</taxon>
    </lineage>
</organism>
<dbReference type="EMBL" id="NCKU01000687">
    <property type="protein sequence ID" value="RWS14565.1"/>
    <property type="molecule type" value="Genomic_DNA"/>
</dbReference>
<sequence>MSIAFRRRKRRFIIEICLNGRKIFALLFILYAYTCHQSASVFGYRDIGRNITRILDEFFNKGYDKRIRPNYGGPAVEVEITMYIISISSVSEDFTSDFYFRQAWNDPRLRFNPVPDIKELYVGAEASEMESDKWIALNC</sequence>
<proteinExistence type="predicted"/>
<protein>
    <submittedName>
        <fullName evidence="3">GABA gated chloride channel RDL3-like protein</fullName>
    </submittedName>
</protein>
<evidence type="ECO:0000259" key="2">
    <source>
        <dbReference type="Pfam" id="PF02931"/>
    </source>
</evidence>
<dbReference type="SUPFAM" id="SSF63712">
    <property type="entry name" value="Nicotinic receptor ligand binding domain-like"/>
    <property type="match status" value="1"/>
</dbReference>
<name>A0A3S3QVC8_9ACAR</name>
<evidence type="ECO:0000313" key="3">
    <source>
        <dbReference type="EMBL" id="RWS14565.1"/>
    </source>
</evidence>
<evidence type="ECO:0000256" key="1">
    <source>
        <dbReference type="SAM" id="Phobius"/>
    </source>
</evidence>
<keyword evidence="4" id="KW-1185">Reference proteome</keyword>
<reference evidence="3 4" key="1">
    <citation type="journal article" date="2018" name="Gigascience">
        <title>Genomes of trombidid mites reveal novel predicted allergens and laterally-transferred genes associated with secondary metabolism.</title>
        <authorList>
            <person name="Dong X."/>
            <person name="Chaisiri K."/>
            <person name="Xia D."/>
            <person name="Armstrong S.D."/>
            <person name="Fang Y."/>
            <person name="Donnelly M.J."/>
            <person name="Kadowaki T."/>
            <person name="McGarry J.W."/>
            <person name="Darby A.C."/>
            <person name="Makepeace B.L."/>
        </authorList>
    </citation>
    <scope>NUCLEOTIDE SEQUENCE [LARGE SCALE GENOMIC DNA]</scope>
    <source>
        <strain evidence="3">UoL-WK</strain>
    </source>
</reference>
<dbReference type="Pfam" id="PF02931">
    <property type="entry name" value="Neur_chan_LBD"/>
    <property type="match status" value="1"/>
</dbReference>
<keyword evidence="1" id="KW-0812">Transmembrane</keyword>
<feature type="transmembrane region" description="Helical" evidence="1">
    <location>
        <begin position="12"/>
        <end position="33"/>
    </location>
</feature>